<dbReference type="RefSeq" id="WP_193382894.1">
    <property type="nucleotide sequence ID" value="NZ_JABXWI010000031.1"/>
</dbReference>
<reference evidence="2 3" key="1">
    <citation type="journal article" date="2023" name="Microb. Genom.">
        <title>Mesoterricola silvestris gen. nov., sp. nov., Mesoterricola sediminis sp. nov., Geothrix oryzae sp. nov., Geothrix edaphica sp. nov., Geothrix rubra sp. nov., and Geothrix limicola sp. nov., six novel members of Acidobacteriota isolated from soils.</title>
        <authorList>
            <person name="Weisberg A.J."/>
            <person name="Pearce E."/>
            <person name="Kramer C.G."/>
            <person name="Chang J.H."/>
            <person name="Clarke C.R."/>
        </authorList>
    </citation>
    <scope>NUCLEOTIDE SEQUENCE [LARGE SCALE GENOMIC DNA]</scope>
    <source>
        <strain evidence="2 3">NE20-4-1</strain>
    </source>
</reference>
<dbReference type="PROSITE" id="PS51674">
    <property type="entry name" value="4FE4S_WBL"/>
    <property type="match status" value="1"/>
</dbReference>
<evidence type="ECO:0000313" key="2">
    <source>
        <dbReference type="EMBL" id="MDX3042592.1"/>
    </source>
</evidence>
<sequence length="396" mass="43033">MNTTTARHAGRRARTHAAPTVITSRRPEPVTASWENRAACYNRPEGWWDGEDPELTAKARAVCLSCPVLAECLGDRMRQERSVIWSRATVRAGLTGAERVQLFLDEREHGPYDAEEARLLALEAVAEGRSVSQVVDDAEAGVSTVRLAQRLAGEDVPVVKPPSAVELRGGTAKERAYSMAQEIMEWHASGMTNTAIAARLGTGRRTIQDLIRSFSDLAAAGPDEGGQTDPVVAGAGLLEQFLAEGYDTDLTADQQVAAIVMAVGRGMSYPQVDEARRLVKGYTASFMSRQRKRYARQGREFPLQPGAHRGLTAEQVLRMRERYAKGGVTDLELSLQYGVPRNVVSHALSGRNYRDVGGPIRAGRSEESLAASREQMCGHAANSRAAMTQSEMGEVA</sequence>
<protein>
    <submittedName>
        <fullName evidence="2">WhiB family transcriptional regulator</fullName>
    </submittedName>
</protein>
<organism evidence="2 3">
    <name type="scientific">Streptomyces caniscabiei</name>
    <dbReference type="NCBI Taxonomy" id="2746961"/>
    <lineage>
        <taxon>Bacteria</taxon>
        <taxon>Bacillati</taxon>
        <taxon>Actinomycetota</taxon>
        <taxon>Actinomycetes</taxon>
        <taxon>Kitasatosporales</taxon>
        <taxon>Streptomycetaceae</taxon>
        <taxon>Streptomyces</taxon>
    </lineage>
</organism>
<dbReference type="Proteomes" id="UP001282474">
    <property type="component" value="Unassembled WGS sequence"/>
</dbReference>
<evidence type="ECO:0000313" key="3">
    <source>
        <dbReference type="Proteomes" id="UP001282474"/>
    </source>
</evidence>
<dbReference type="Pfam" id="PF02467">
    <property type="entry name" value="Whib"/>
    <property type="match status" value="1"/>
</dbReference>
<comment type="caution">
    <text evidence="2">The sequence shown here is derived from an EMBL/GenBank/DDBJ whole genome shotgun (WGS) entry which is preliminary data.</text>
</comment>
<gene>
    <name evidence="2" type="ORF">PV383_36225</name>
</gene>
<proteinExistence type="predicted"/>
<keyword evidence="3" id="KW-1185">Reference proteome</keyword>
<dbReference type="InterPro" id="IPR034768">
    <property type="entry name" value="4FE4S_WBL"/>
</dbReference>
<accession>A0ABU4MZP9</accession>
<feature type="domain" description="4Fe-4S Wbl-type" evidence="1">
    <location>
        <begin position="39"/>
        <end position="101"/>
    </location>
</feature>
<dbReference type="EMBL" id="JARAWJ010000039">
    <property type="protein sequence ID" value="MDX3042592.1"/>
    <property type="molecule type" value="Genomic_DNA"/>
</dbReference>
<evidence type="ECO:0000259" key="1">
    <source>
        <dbReference type="PROSITE" id="PS51674"/>
    </source>
</evidence>
<name>A0ABU4MZP9_9ACTN</name>